<feature type="domain" description="SAM" evidence="4">
    <location>
        <begin position="86"/>
        <end position="130"/>
    </location>
</feature>
<dbReference type="Proteomes" id="UP000314986">
    <property type="component" value="Unassembled WGS sequence"/>
</dbReference>
<feature type="compositionally biased region" description="Basic residues" evidence="3">
    <location>
        <begin position="197"/>
        <end position="208"/>
    </location>
</feature>
<dbReference type="PANTHER" id="PTHR12587">
    <property type="entry name" value="LAR INTERACTING PROTEIN LIP -RELATED PROTEIN"/>
    <property type="match status" value="1"/>
</dbReference>
<dbReference type="GeneTree" id="ENSGT01050000244900"/>
<evidence type="ECO:0000256" key="1">
    <source>
        <dbReference type="ARBA" id="ARBA00022737"/>
    </source>
</evidence>
<evidence type="ECO:0000313" key="5">
    <source>
        <dbReference type="Ensembl" id="ENSCMIP00000002422.1"/>
    </source>
</evidence>
<feature type="region of interest" description="Disordered" evidence="3">
    <location>
        <begin position="138"/>
        <end position="208"/>
    </location>
</feature>
<feature type="compositionally biased region" description="Basic and acidic residues" evidence="3">
    <location>
        <begin position="142"/>
        <end position="153"/>
    </location>
</feature>
<dbReference type="GO" id="GO:0048786">
    <property type="term" value="C:presynaptic active zone"/>
    <property type="evidence" value="ECO:0007669"/>
    <property type="project" value="TreeGrafter"/>
</dbReference>
<protein>
    <submittedName>
        <fullName evidence="5">Liprin-alpha-3-like</fullName>
    </submittedName>
</protein>
<evidence type="ECO:0000256" key="2">
    <source>
        <dbReference type="ARBA" id="ARBA00023054"/>
    </source>
</evidence>
<dbReference type="InterPro" id="IPR029515">
    <property type="entry name" value="Liprin"/>
</dbReference>
<dbReference type="InterPro" id="IPR013761">
    <property type="entry name" value="SAM/pointed_sf"/>
</dbReference>
<evidence type="ECO:0000259" key="4">
    <source>
        <dbReference type="PROSITE" id="PS50105"/>
    </source>
</evidence>
<dbReference type="PROSITE" id="PS50105">
    <property type="entry name" value="SAM_DOMAIN"/>
    <property type="match status" value="2"/>
</dbReference>
<reference evidence="5" key="4">
    <citation type="submission" date="2025-08" db="UniProtKB">
        <authorList>
            <consortium name="Ensembl"/>
        </authorList>
    </citation>
    <scope>IDENTIFICATION</scope>
</reference>
<organism evidence="5 6">
    <name type="scientific">Callorhinchus milii</name>
    <name type="common">Ghost shark</name>
    <dbReference type="NCBI Taxonomy" id="7868"/>
    <lineage>
        <taxon>Eukaryota</taxon>
        <taxon>Metazoa</taxon>
        <taxon>Chordata</taxon>
        <taxon>Craniata</taxon>
        <taxon>Vertebrata</taxon>
        <taxon>Chondrichthyes</taxon>
        <taxon>Holocephali</taxon>
        <taxon>Chimaeriformes</taxon>
        <taxon>Callorhinchidae</taxon>
        <taxon>Callorhinchus</taxon>
    </lineage>
</organism>
<dbReference type="AlphaFoldDB" id="A0A4W3GHE5"/>
<dbReference type="Pfam" id="PF00536">
    <property type="entry name" value="SAM_1"/>
    <property type="match status" value="1"/>
</dbReference>
<name>A0A4W3GHE5_CALMI</name>
<evidence type="ECO:0000313" key="6">
    <source>
        <dbReference type="Proteomes" id="UP000314986"/>
    </source>
</evidence>
<reference evidence="6" key="1">
    <citation type="journal article" date="2006" name="Science">
        <title>Ancient noncoding elements conserved in the human genome.</title>
        <authorList>
            <person name="Venkatesh B."/>
            <person name="Kirkness E.F."/>
            <person name="Loh Y.H."/>
            <person name="Halpern A.L."/>
            <person name="Lee A.P."/>
            <person name="Johnson J."/>
            <person name="Dandona N."/>
            <person name="Viswanathan L.D."/>
            <person name="Tay A."/>
            <person name="Venter J.C."/>
            <person name="Strausberg R.L."/>
            <person name="Brenner S."/>
        </authorList>
    </citation>
    <scope>NUCLEOTIDE SEQUENCE [LARGE SCALE GENOMIC DNA]</scope>
</reference>
<dbReference type="Gene3D" id="1.10.150.50">
    <property type="entry name" value="Transcription Factor, Ets-1"/>
    <property type="match status" value="2"/>
</dbReference>
<dbReference type="InParanoid" id="A0A4W3GHE5"/>
<reference evidence="6" key="2">
    <citation type="journal article" date="2007" name="PLoS Biol.">
        <title>Survey sequencing and comparative analysis of the elephant shark (Callorhinchus milii) genome.</title>
        <authorList>
            <person name="Venkatesh B."/>
            <person name="Kirkness E.F."/>
            <person name="Loh Y.H."/>
            <person name="Halpern A.L."/>
            <person name="Lee A.P."/>
            <person name="Johnson J."/>
            <person name="Dandona N."/>
            <person name="Viswanathan L.D."/>
            <person name="Tay A."/>
            <person name="Venter J.C."/>
            <person name="Strausberg R.L."/>
            <person name="Brenner S."/>
        </authorList>
    </citation>
    <scope>NUCLEOTIDE SEQUENCE [LARGE SCALE GENOMIC DNA]</scope>
</reference>
<keyword evidence="1" id="KW-0677">Repeat</keyword>
<evidence type="ECO:0000256" key="3">
    <source>
        <dbReference type="SAM" id="MobiDB-lite"/>
    </source>
</evidence>
<keyword evidence="6" id="KW-1185">Reference proteome</keyword>
<reference evidence="5" key="5">
    <citation type="submission" date="2025-09" db="UniProtKB">
        <authorList>
            <consortium name="Ensembl"/>
        </authorList>
    </citation>
    <scope>IDENTIFICATION</scope>
</reference>
<dbReference type="SMART" id="SM00454">
    <property type="entry name" value="SAM"/>
    <property type="match status" value="2"/>
</dbReference>
<proteinExistence type="predicted"/>
<dbReference type="Ensembl" id="ENSCMIT00000002509.1">
    <property type="protein sequence ID" value="ENSCMIP00000002422.1"/>
    <property type="gene ID" value="ENSCMIG00000001436.1"/>
</dbReference>
<dbReference type="InterPro" id="IPR001660">
    <property type="entry name" value="SAM"/>
</dbReference>
<feature type="domain" description="SAM" evidence="4">
    <location>
        <begin position="9"/>
        <end position="66"/>
    </location>
</feature>
<dbReference type="InterPro" id="IPR037621">
    <property type="entry name" value="LIP-1_SAM_2"/>
</dbReference>
<dbReference type="STRING" id="7868.ENSCMIP00000002422"/>
<dbReference type="Pfam" id="PF07647">
    <property type="entry name" value="SAM_2"/>
    <property type="match status" value="1"/>
</dbReference>
<sequence length="208" mass="23940">MNHEWVGNDWLPSLGLPQYRSYFMESLVDARMLDHLTKKELRGQLKMVDSFHRISLHYGIMCLKRLNYDKKDLESKREESINVMVWTNERMMSWVQDIGLKEFANNLLESGVHGSLIALDDTFDHNDIALLLQIPTQSTQVRQRDRTAAEKPGRWCRTLPSQPRAPGFDSRAGRNVGQVSTRARTPPPTHTPTHGHTPPHTHPHAHTH</sequence>
<dbReference type="CDD" id="cd09565">
    <property type="entry name" value="SAM_liprin-alpha1_2_3_4_repeat2"/>
    <property type="match status" value="1"/>
</dbReference>
<dbReference type="FunFam" id="1.10.150.50:FF:000002">
    <property type="entry name" value="PTPRF interacting protein alpha 1"/>
    <property type="match status" value="1"/>
</dbReference>
<keyword evidence="2" id="KW-0175">Coiled coil</keyword>
<reference evidence="6" key="3">
    <citation type="journal article" date="2014" name="Nature">
        <title>Elephant shark genome provides unique insights into gnathostome evolution.</title>
        <authorList>
            <consortium name="International Elephant Shark Genome Sequencing Consortium"/>
            <person name="Venkatesh B."/>
            <person name="Lee A.P."/>
            <person name="Ravi V."/>
            <person name="Maurya A.K."/>
            <person name="Lian M.M."/>
            <person name="Swann J.B."/>
            <person name="Ohta Y."/>
            <person name="Flajnik M.F."/>
            <person name="Sutoh Y."/>
            <person name="Kasahara M."/>
            <person name="Hoon S."/>
            <person name="Gangu V."/>
            <person name="Roy S.W."/>
            <person name="Irimia M."/>
            <person name="Korzh V."/>
            <person name="Kondrychyn I."/>
            <person name="Lim Z.W."/>
            <person name="Tay B.H."/>
            <person name="Tohari S."/>
            <person name="Kong K.W."/>
            <person name="Ho S."/>
            <person name="Lorente-Galdos B."/>
            <person name="Quilez J."/>
            <person name="Marques-Bonet T."/>
            <person name="Raney B.J."/>
            <person name="Ingham P.W."/>
            <person name="Tay A."/>
            <person name="Hillier L.W."/>
            <person name="Minx P."/>
            <person name="Boehm T."/>
            <person name="Wilson R.K."/>
            <person name="Brenner S."/>
            <person name="Warren W.C."/>
        </authorList>
    </citation>
    <scope>NUCLEOTIDE SEQUENCE [LARGE SCALE GENOMIC DNA]</scope>
</reference>
<dbReference type="SUPFAM" id="SSF47769">
    <property type="entry name" value="SAM/Pointed domain"/>
    <property type="match status" value="2"/>
</dbReference>
<dbReference type="GO" id="GO:0050808">
    <property type="term" value="P:synapse organization"/>
    <property type="evidence" value="ECO:0007669"/>
    <property type="project" value="TreeGrafter"/>
</dbReference>
<dbReference type="PANTHER" id="PTHR12587:SF4">
    <property type="entry name" value="LIPRIN-ALPHA-3"/>
    <property type="match status" value="1"/>
</dbReference>
<accession>A0A4W3GHE5</accession>